<proteinExistence type="predicted"/>
<accession>A0A1Q5UJE9</accession>
<name>A0A1Q5UJE9_9EURO</name>
<feature type="region of interest" description="Disordered" evidence="1">
    <location>
        <begin position="1"/>
        <end position="120"/>
    </location>
</feature>
<dbReference type="AlphaFoldDB" id="A0A1Q5UJE9"/>
<dbReference type="EMBL" id="MNBE01000183">
    <property type="protein sequence ID" value="OKP12604.1"/>
    <property type="molecule type" value="Genomic_DNA"/>
</dbReference>
<evidence type="ECO:0000313" key="3">
    <source>
        <dbReference type="Proteomes" id="UP000186955"/>
    </source>
</evidence>
<evidence type="ECO:0000313" key="2">
    <source>
        <dbReference type="EMBL" id="OKP12604.1"/>
    </source>
</evidence>
<sequence length="120" mass="13075">MSRYQTIASRIPRLNPFYARPFLSSSTTTTRHLGRALYSTQGYGDGKGDPAGENPTEQGVSQRTRELEHPGPEQSKKKSSSDSKRGAPDTSKKGSEHTSDIPARSAKEGLENEIARGRGQ</sequence>
<reference evidence="2 3" key="1">
    <citation type="submission" date="2016-10" db="EMBL/GenBank/DDBJ databases">
        <title>Genome sequence of the ascomycete fungus Penicillium subrubescens.</title>
        <authorList>
            <person name="De Vries R.P."/>
            <person name="Peng M."/>
            <person name="Dilokpimol A."/>
            <person name="Hilden K."/>
            <person name="Makela M.R."/>
            <person name="Grigoriev I."/>
            <person name="Riley R."/>
            <person name="Granchi Z."/>
        </authorList>
    </citation>
    <scope>NUCLEOTIDE SEQUENCE [LARGE SCALE GENOMIC DNA]</scope>
    <source>
        <strain evidence="2 3">CBS 132785</strain>
    </source>
</reference>
<protein>
    <submittedName>
        <fullName evidence="2">Uncharacterized protein</fullName>
    </submittedName>
</protein>
<comment type="caution">
    <text evidence="2">The sequence shown here is derived from an EMBL/GenBank/DDBJ whole genome shotgun (WGS) entry which is preliminary data.</text>
</comment>
<feature type="compositionally biased region" description="Basic and acidic residues" evidence="1">
    <location>
        <begin position="63"/>
        <end position="120"/>
    </location>
</feature>
<evidence type="ECO:0000256" key="1">
    <source>
        <dbReference type="SAM" id="MobiDB-lite"/>
    </source>
</evidence>
<dbReference type="OrthoDB" id="5334244at2759"/>
<organism evidence="2 3">
    <name type="scientific">Penicillium subrubescens</name>
    <dbReference type="NCBI Taxonomy" id="1316194"/>
    <lineage>
        <taxon>Eukaryota</taxon>
        <taxon>Fungi</taxon>
        <taxon>Dikarya</taxon>
        <taxon>Ascomycota</taxon>
        <taxon>Pezizomycotina</taxon>
        <taxon>Eurotiomycetes</taxon>
        <taxon>Eurotiomycetidae</taxon>
        <taxon>Eurotiales</taxon>
        <taxon>Aspergillaceae</taxon>
        <taxon>Penicillium</taxon>
    </lineage>
</organism>
<keyword evidence="3" id="KW-1185">Reference proteome</keyword>
<dbReference type="Proteomes" id="UP000186955">
    <property type="component" value="Unassembled WGS sequence"/>
</dbReference>
<gene>
    <name evidence="2" type="ORF">PENSUB_1697</name>
</gene>